<dbReference type="EMBL" id="OB664616">
    <property type="protein sequence ID" value="CAD7232391.1"/>
    <property type="molecule type" value="Genomic_DNA"/>
</dbReference>
<reference evidence="5" key="1">
    <citation type="submission" date="2020-11" db="EMBL/GenBank/DDBJ databases">
        <authorList>
            <person name="Tran Van P."/>
        </authorList>
    </citation>
    <scope>NUCLEOTIDE SEQUENCE</scope>
</reference>
<dbReference type="Gene3D" id="1.20.1070.10">
    <property type="entry name" value="Rhodopsin 7-helix transmembrane proteins"/>
    <property type="match status" value="1"/>
</dbReference>
<proteinExistence type="predicted"/>
<dbReference type="OrthoDB" id="9445642at2759"/>
<dbReference type="SUPFAM" id="SSF81321">
    <property type="entry name" value="Family A G protein-coupled receptor-like"/>
    <property type="match status" value="1"/>
</dbReference>
<name>A0A7R8ZUJ7_9CRUS</name>
<dbReference type="GO" id="GO:0005886">
    <property type="term" value="C:plasma membrane"/>
    <property type="evidence" value="ECO:0007669"/>
    <property type="project" value="TreeGrafter"/>
</dbReference>
<accession>A0A7R8ZUJ7</accession>
<evidence type="ECO:0000256" key="1">
    <source>
        <dbReference type="ARBA" id="ARBA00004141"/>
    </source>
</evidence>
<evidence type="ECO:0000256" key="4">
    <source>
        <dbReference type="ARBA" id="ARBA00023224"/>
    </source>
</evidence>
<gene>
    <name evidence="5" type="ORF">CTOB1V02_LOCUS10227</name>
</gene>
<evidence type="ECO:0000313" key="5">
    <source>
        <dbReference type="EMBL" id="CAD7232391.1"/>
    </source>
</evidence>
<keyword evidence="2" id="KW-0297">G-protein coupled receptor</keyword>
<sequence length="80" mass="9377">RYPYINIIFFAMDWLAMSNSCYNPFIYAIYNHEFRTELRDQCNRCRGRETRPVEEQTEQFSLQTMMGASDVDPAAHASGT</sequence>
<feature type="non-terminal residue" evidence="5">
    <location>
        <position position="1"/>
    </location>
</feature>
<evidence type="ECO:0000256" key="2">
    <source>
        <dbReference type="ARBA" id="ARBA00023040"/>
    </source>
</evidence>
<organism evidence="5">
    <name type="scientific">Cyprideis torosa</name>
    <dbReference type="NCBI Taxonomy" id="163714"/>
    <lineage>
        <taxon>Eukaryota</taxon>
        <taxon>Metazoa</taxon>
        <taxon>Ecdysozoa</taxon>
        <taxon>Arthropoda</taxon>
        <taxon>Crustacea</taxon>
        <taxon>Oligostraca</taxon>
        <taxon>Ostracoda</taxon>
        <taxon>Podocopa</taxon>
        <taxon>Podocopida</taxon>
        <taxon>Cytherocopina</taxon>
        <taxon>Cytheroidea</taxon>
        <taxon>Cytherideidae</taxon>
        <taxon>Cyprideis</taxon>
    </lineage>
</organism>
<protein>
    <submittedName>
        <fullName evidence="5">Uncharacterized protein</fullName>
    </submittedName>
</protein>
<keyword evidence="3" id="KW-0675">Receptor</keyword>
<dbReference type="PANTHER" id="PTHR24235:SF29">
    <property type="entry name" value="GH23382P"/>
    <property type="match status" value="1"/>
</dbReference>
<dbReference type="GO" id="GO:0008188">
    <property type="term" value="F:neuropeptide receptor activity"/>
    <property type="evidence" value="ECO:0007669"/>
    <property type="project" value="TreeGrafter"/>
</dbReference>
<dbReference type="AlphaFoldDB" id="A0A7R8ZUJ7"/>
<evidence type="ECO:0000256" key="3">
    <source>
        <dbReference type="ARBA" id="ARBA00023170"/>
    </source>
</evidence>
<dbReference type="GO" id="GO:0042923">
    <property type="term" value="F:neuropeptide binding"/>
    <property type="evidence" value="ECO:0007669"/>
    <property type="project" value="TreeGrafter"/>
</dbReference>
<keyword evidence="4" id="KW-0807">Transducer</keyword>
<dbReference type="GO" id="GO:0043005">
    <property type="term" value="C:neuron projection"/>
    <property type="evidence" value="ECO:0007669"/>
    <property type="project" value="TreeGrafter"/>
</dbReference>
<dbReference type="PANTHER" id="PTHR24235">
    <property type="entry name" value="NEUROPEPTIDE Y RECEPTOR"/>
    <property type="match status" value="1"/>
</dbReference>
<comment type="subcellular location">
    <subcellularLocation>
        <location evidence="1">Membrane</location>
        <topology evidence="1">Multi-pass membrane protein</topology>
    </subcellularLocation>
</comment>